<proteinExistence type="predicted"/>
<sequence length="269" mass="31214">MKQRIYTFILTALLCGAVNAQTGFTHPWMQKRVAFFGDSITDPKHKGSNVKYWQYLQDWLGITPYVYGISGRQWNDIPNQTDKLQKEHGDTVDAILIFIGTNDFNDGVPIGEWYDIKEEKVMAGIHEPKHMVVRKRMYPIMTTTTFKGRINIALDKLKRAYPTKQVVLLTPIHRAGFYANDKNWQPTEDYYNRCGEPFKRYIDAVKEAGNIWAVPVIDLNSLSGLFPMMDEHVVYFKDGKNDRLHPNEKGHERIARTLYYQLNALPCCF</sequence>
<dbReference type="InterPro" id="IPR051532">
    <property type="entry name" value="Ester_Hydrolysis_Enzymes"/>
</dbReference>
<feature type="domain" description="SGNH hydrolase-type esterase" evidence="1">
    <location>
        <begin position="35"/>
        <end position="253"/>
    </location>
</feature>
<evidence type="ECO:0000313" key="2">
    <source>
        <dbReference type="EMBL" id="CAJ19102.1"/>
    </source>
</evidence>
<dbReference type="CDD" id="cd00229">
    <property type="entry name" value="SGNH_hydrolase"/>
    <property type="match status" value="1"/>
</dbReference>
<dbReference type="PANTHER" id="PTHR30383:SF5">
    <property type="entry name" value="SGNH HYDROLASE-TYPE ESTERASE DOMAIN-CONTAINING PROTEIN"/>
    <property type="match status" value="1"/>
</dbReference>
<dbReference type="InterPro" id="IPR013830">
    <property type="entry name" value="SGNH_hydro"/>
</dbReference>
<protein>
    <recommendedName>
        <fullName evidence="1">SGNH hydrolase-type esterase domain-containing protein</fullName>
    </recommendedName>
</protein>
<dbReference type="SUPFAM" id="SSF52266">
    <property type="entry name" value="SGNH hydrolase"/>
    <property type="match status" value="1"/>
</dbReference>
<dbReference type="GO" id="GO:0004622">
    <property type="term" value="F:phosphatidylcholine lysophospholipase activity"/>
    <property type="evidence" value="ECO:0007669"/>
    <property type="project" value="TreeGrafter"/>
</dbReference>
<organism evidence="2">
    <name type="scientific">unidentified microorganism</name>
    <dbReference type="NCBI Taxonomy" id="81726"/>
    <lineage>
        <taxon>unclassified sequences</taxon>
        <taxon>environmental samples</taxon>
    </lineage>
</organism>
<dbReference type="AlphaFoldDB" id="Q2YI95"/>
<reference evidence="2" key="1">
    <citation type="journal article" date="2005" name="Environ. Microbiol.">
        <title>Novel hydrolase diversity retrieved from a metagenome library of bovine rumen microflora.</title>
        <authorList>
            <person name="Ferrer M."/>
            <person name="Golyshina O.V."/>
            <person name="Chernikova T.N."/>
            <person name="Khachane A.N."/>
            <person name="Reyes-Duarte D."/>
            <person name="Santos V.A.P.M.D."/>
            <person name="Strompl C."/>
            <person name="Elborough K."/>
            <person name="Jarvis G."/>
            <person name="Neef A."/>
            <person name="Yakimov M.M."/>
            <person name="Timmis K.N."/>
            <person name="Golyshin P.N."/>
        </authorList>
    </citation>
    <scope>NUCLEOTIDE SEQUENCE</scope>
</reference>
<evidence type="ECO:0000259" key="1">
    <source>
        <dbReference type="Pfam" id="PF13472"/>
    </source>
</evidence>
<dbReference type="PANTHER" id="PTHR30383">
    <property type="entry name" value="THIOESTERASE 1/PROTEASE 1/LYSOPHOSPHOLIPASE L1"/>
    <property type="match status" value="1"/>
</dbReference>
<accession>Q2YI95</accession>
<name>Q2YI95_9ZZZZ</name>
<dbReference type="EMBL" id="AM050326">
    <property type="protein sequence ID" value="CAJ19102.1"/>
    <property type="molecule type" value="Genomic_DNA"/>
</dbReference>
<dbReference type="Gene3D" id="3.40.50.1110">
    <property type="entry name" value="SGNH hydrolase"/>
    <property type="match status" value="1"/>
</dbReference>
<dbReference type="Pfam" id="PF13472">
    <property type="entry name" value="Lipase_GDSL_2"/>
    <property type="match status" value="1"/>
</dbReference>
<dbReference type="InterPro" id="IPR036514">
    <property type="entry name" value="SGNH_hydro_sf"/>
</dbReference>